<protein>
    <submittedName>
        <fullName evidence="2">Peptidoglycan-binding protein</fullName>
    </submittedName>
</protein>
<gene>
    <name evidence="2" type="ORF">FA045_00630</name>
</gene>
<dbReference type="InterPro" id="IPR036366">
    <property type="entry name" value="PGBDSf"/>
</dbReference>
<dbReference type="Proteomes" id="UP000310477">
    <property type="component" value="Unassembled WGS sequence"/>
</dbReference>
<dbReference type="SUPFAM" id="SSF47090">
    <property type="entry name" value="PGBD-like"/>
    <property type="match status" value="1"/>
</dbReference>
<feature type="domain" description="Peptidoglycan binding-like" evidence="1">
    <location>
        <begin position="176"/>
        <end position="228"/>
    </location>
</feature>
<dbReference type="Gene3D" id="1.10.101.10">
    <property type="entry name" value="PGBD-like superfamily/PGBD"/>
    <property type="match status" value="1"/>
</dbReference>
<keyword evidence="3" id="KW-1185">Reference proteome</keyword>
<dbReference type="SUPFAM" id="SSF54001">
    <property type="entry name" value="Cysteine proteinases"/>
    <property type="match status" value="1"/>
</dbReference>
<dbReference type="Gene3D" id="3.90.1720.10">
    <property type="entry name" value="endopeptidase domain like (from Nostoc punctiforme)"/>
    <property type="match status" value="1"/>
</dbReference>
<evidence type="ECO:0000313" key="3">
    <source>
        <dbReference type="Proteomes" id="UP000310477"/>
    </source>
</evidence>
<dbReference type="RefSeq" id="WP_136873393.1">
    <property type="nucleotide sequence ID" value="NZ_SWBO01000001.1"/>
</dbReference>
<dbReference type="InterPro" id="IPR036365">
    <property type="entry name" value="PGBD-like_sf"/>
</dbReference>
<sequence length="232" mass="25324">MTGQEILNLAKTKVGQKYVHGIVVPKNKQNYNGAWDCAEFTSYIIYQVSNKLYGCYNNGGNPAVADAYTGYWARDSNEYGKIITVDEAARIAGAIILRAPLKRKTGHIVVSDGKGGTVEAHSTKKGLIAAKLSFRRWDYGVLVPWINYEKGAKQIVADVNGIVYRYTEPPMVNLTVGKIQKALQLAGYDPQGNDNIYGPNTALAVEAFQQDHGIVADGEVGEITAKLLKITL</sequence>
<dbReference type="EMBL" id="SWBO01000001">
    <property type="protein sequence ID" value="TKC03108.1"/>
    <property type="molecule type" value="Genomic_DNA"/>
</dbReference>
<dbReference type="Pfam" id="PF01471">
    <property type="entry name" value="PG_binding_1"/>
    <property type="match status" value="1"/>
</dbReference>
<evidence type="ECO:0000313" key="2">
    <source>
        <dbReference type="EMBL" id="TKC03108.1"/>
    </source>
</evidence>
<reference evidence="2 3" key="1">
    <citation type="submission" date="2019-04" db="EMBL/GenBank/DDBJ databases">
        <title>Pedobacter sp. AR-2-6 sp. nov., isolated from Arctic soil.</title>
        <authorList>
            <person name="Dahal R.H."/>
            <person name="Kim D.-U."/>
        </authorList>
    </citation>
    <scope>NUCLEOTIDE SEQUENCE [LARGE SCALE GENOMIC DNA]</scope>
    <source>
        <strain evidence="2 3">AR-2-6</strain>
    </source>
</reference>
<dbReference type="OrthoDB" id="9782229at2"/>
<dbReference type="InterPro" id="IPR038765">
    <property type="entry name" value="Papain-like_cys_pep_sf"/>
</dbReference>
<proteinExistence type="predicted"/>
<organism evidence="2 3">
    <name type="scientific">Pedobacter cryotolerans</name>
    <dbReference type="NCBI Taxonomy" id="2571270"/>
    <lineage>
        <taxon>Bacteria</taxon>
        <taxon>Pseudomonadati</taxon>
        <taxon>Bacteroidota</taxon>
        <taxon>Sphingobacteriia</taxon>
        <taxon>Sphingobacteriales</taxon>
        <taxon>Sphingobacteriaceae</taxon>
        <taxon>Pedobacter</taxon>
    </lineage>
</organism>
<dbReference type="AlphaFoldDB" id="A0A4U1CB17"/>
<comment type="caution">
    <text evidence="2">The sequence shown here is derived from an EMBL/GenBank/DDBJ whole genome shotgun (WGS) entry which is preliminary data.</text>
</comment>
<name>A0A4U1CB17_9SPHI</name>
<accession>A0A4U1CB17</accession>
<evidence type="ECO:0000259" key="1">
    <source>
        <dbReference type="Pfam" id="PF01471"/>
    </source>
</evidence>
<dbReference type="InterPro" id="IPR002477">
    <property type="entry name" value="Peptidoglycan-bd-like"/>
</dbReference>